<organism evidence="14">
    <name type="scientific">Lygus hesperus</name>
    <name type="common">Western plant bug</name>
    <dbReference type="NCBI Taxonomy" id="30085"/>
    <lineage>
        <taxon>Eukaryota</taxon>
        <taxon>Metazoa</taxon>
        <taxon>Ecdysozoa</taxon>
        <taxon>Arthropoda</taxon>
        <taxon>Hexapoda</taxon>
        <taxon>Insecta</taxon>
        <taxon>Pterygota</taxon>
        <taxon>Neoptera</taxon>
        <taxon>Paraneoptera</taxon>
        <taxon>Hemiptera</taxon>
        <taxon>Heteroptera</taxon>
        <taxon>Panheteroptera</taxon>
        <taxon>Cimicomorpha</taxon>
        <taxon>Miridae</taxon>
        <taxon>Mirini</taxon>
        <taxon>Lygus</taxon>
    </lineage>
</organism>
<dbReference type="FunFam" id="1.10.340.70:FF:000003">
    <property type="entry name" value="Protein CBG25708"/>
    <property type="match status" value="1"/>
</dbReference>
<dbReference type="Pfam" id="PF17921">
    <property type="entry name" value="Integrase_H2C2"/>
    <property type="match status" value="1"/>
</dbReference>
<dbReference type="PROSITE" id="PS50878">
    <property type="entry name" value="RT_POL"/>
    <property type="match status" value="1"/>
</dbReference>
<feature type="domain" description="CCHC-type" evidence="10">
    <location>
        <begin position="3"/>
        <end position="16"/>
    </location>
</feature>
<gene>
    <name evidence="14" type="primary">TY3B-I_23</name>
    <name evidence="13" type="synonym">TY3B-I_65</name>
    <name evidence="14" type="ORF">CM83_35828</name>
    <name evidence="13" type="ORF">CM83_35830</name>
</gene>
<keyword evidence="3" id="KW-0548">Nucleotidyltransferase</keyword>
<dbReference type="PANTHER" id="PTHR37984">
    <property type="entry name" value="PROTEIN CBG26694"/>
    <property type="match status" value="1"/>
</dbReference>
<sequence length="1107" mass="125571">LHCDSCGKTGHVSKVCITTLSKNRVDSKQVGDLSCSDSDSDHAYGVSYLEPVIFSTNANLVDLYEVNTYSGKYMISISINGRPQKMEVDSGARFSIMPEDRFLALNLGIDLLPSNISFRAFSNDVVACKGKAEVNVSYKNRSILGEMYIVPAGHDALIGRDWIRGLNLELKQIDADMSLQISDRAETDILSLSTEDIIKEFPSIFEEKVGCIPNLHVSLTLRDNAKPIFTRERDVPYALRDRVNKELDSLEKEGIITPIATSDWGSPLVVIPKPDSGIRLCVDYKCGVNDRLVSDNFPIRRIDDVLSSLRDSKFFCKIDLYKAYLHVPVDENSSAIQTISTHRGTYRMNRLSFGIRTAPSAFNRIMSQILQGVPKCEQYFDDVICHGATMEECTRNLRLCLQRLSQYDLHVNRKKCSFFQTRIEYLGHIVEHNKIKKSPDKIRAVEEMPRPENADDVRRFMGMLTYYSRFIPDYSTLSYPLRRLLYKGQRFQWTSQCEAAFLKLKSEMCNDRVLVPYNPSLPIILTSDASPVGIAAVLSHIIEGNERPIAYVSRSLSSSETNYSQLDREALAIVFAVTRFYNYLYGRSFVLVTDNEPLTRIFGHNRALPKMTSARLLRYASFLAGFDYSVKFKKGKDNENVDCLSRAPISTSQKSFDIKINEEVHLIHSESLLQISNAEITAETIARETRSDPELQVILQDLMSHCDDSPFTVSDGLLFRQDRVVIPRSLRPAILSQLHATHIGIMRMKQLARRYIYWEGVDRDIEHLVKSCEECALLRKNPTKVVVHPWDEPKTNWERVHIDYAGPFENHHFLICVDAKTKWPEIRISREAPTSSSTISLLEDIFAFHGYPSIIVSDNATIFTSGEFQKFCSNRGISQKLIAPGHPATNGQAERYVQTFKHRMKASAHDGGTLAERVRKIVFHYRATPLGNGVSPAEAYLNRKMRLKLDAIFPKQKEPPHPTDNSVRSLQVGERIQAKVFQNNCELWQFGIVRRRLGTRHYLVELDSGRILKRHINQLNSTKVPSAPPVSRDSPRNSGQQSVTFDVPALPRQDPVSEQCQPPRTSNNQTGVPSTGTTTLTTPEQGSSIRRSDRSRRPPLYLKDYVH</sequence>
<evidence type="ECO:0000313" key="13">
    <source>
        <dbReference type="EMBL" id="JAG10675.1"/>
    </source>
</evidence>
<keyword evidence="5" id="KW-0378">Hydrolase</keyword>
<dbReference type="InterPro" id="IPR043502">
    <property type="entry name" value="DNA/RNA_pol_sf"/>
</dbReference>
<dbReference type="InterPro" id="IPR001584">
    <property type="entry name" value="Integrase_cat-core"/>
</dbReference>
<dbReference type="FunFam" id="3.30.70.270:FF:000026">
    <property type="entry name" value="Transposon Ty3-G Gag-Pol polyprotein"/>
    <property type="match status" value="1"/>
</dbReference>
<keyword evidence="8" id="KW-0862">Zinc</keyword>
<accession>A0A0A9YFS8</accession>
<feature type="non-terminal residue" evidence="14">
    <location>
        <position position="1"/>
    </location>
</feature>
<dbReference type="InterPro" id="IPR001878">
    <property type="entry name" value="Znf_CCHC"/>
</dbReference>
<dbReference type="GO" id="GO:0003676">
    <property type="term" value="F:nucleic acid binding"/>
    <property type="evidence" value="ECO:0007669"/>
    <property type="project" value="InterPro"/>
</dbReference>
<dbReference type="PROSITE" id="PS50158">
    <property type="entry name" value="ZF_CCHC"/>
    <property type="match status" value="1"/>
</dbReference>
<evidence type="ECO:0000256" key="5">
    <source>
        <dbReference type="ARBA" id="ARBA00022759"/>
    </source>
</evidence>
<keyword evidence="6" id="KW-0695">RNA-directed DNA polymerase</keyword>
<dbReference type="InterPro" id="IPR036397">
    <property type="entry name" value="RNaseH_sf"/>
</dbReference>
<feature type="domain" description="Reverse transcriptase" evidence="11">
    <location>
        <begin position="252"/>
        <end position="430"/>
    </location>
</feature>
<dbReference type="AlphaFoldDB" id="A0A0A9YFS8"/>
<proteinExistence type="predicted"/>
<reference evidence="14" key="1">
    <citation type="journal article" date="2014" name="PLoS ONE">
        <title>Transcriptome-Based Identification of ABC Transporters in the Western Tarnished Plant Bug Lygus hesperus.</title>
        <authorList>
            <person name="Hull J.J."/>
            <person name="Chaney K."/>
            <person name="Geib S.M."/>
            <person name="Fabrick J.A."/>
            <person name="Brent C.S."/>
            <person name="Walsh D."/>
            <person name="Lavine L.C."/>
        </authorList>
    </citation>
    <scope>NUCLEOTIDE SEQUENCE</scope>
</reference>
<dbReference type="Pfam" id="PF00078">
    <property type="entry name" value="RVT_1"/>
    <property type="match status" value="1"/>
</dbReference>
<dbReference type="EC" id="2.7.7.49" evidence="1"/>
<reference evidence="14" key="2">
    <citation type="submission" date="2014-07" db="EMBL/GenBank/DDBJ databases">
        <authorList>
            <person name="Hull J."/>
        </authorList>
    </citation>
    <scope>NUCLEOTIDE SEQUENCE</scope>
</reference>
<dbReference type="GO" id="GO:0008270">
    <property type="term" value="F:zinc ion binding"/>
    <property type="evidence" value="ECO:0007669"/>
    <property type="project" value="UniProtKB-KW"/>
</dbReference>
<evidence type="ECO:0000259" key="10">
    <source>
        <dbReference type="PROSITE" id="PS50158"/>
    </source>
</evidence>
<evidence type="ECO:0000256" key="1">
    <source>
        <dbReference type="ARBA" id="ARBA00012493"/>
    </source>
</evidence>
<dbReference type="Gene3D" id="3.30.420.10">
    <property type="entry name" value="Ribonuclease H-like superfamily/Ribonuclease H"/>
    <property type="match status" value="1"/>
</dbReference>
<dbReference type="GO" id="GO:0015074">
    <property type="term" value="P:DNA integration"/>
    <property type="evidence" value="ECO:0007669"/>
    <property type="project" value="InterPro"/>
</dbReference>
<feature type="compositionally biased region" description="Low complexity" evidence="9">
    <location>
        <begin position="1070"/>
        <end position="1089"/>
    </location>
</feature>
<evidence type="ECO:0000256" key="2">
    <source>
        <dbReference type="ARBA" id="ARBA00022679"/>
    </source>
</evidence>
<dbReference type="Gene3D" id="3.10.20.370">
    <property type="match status" value="1"/>
</dbReference>
<dbReference type="EMBL" id="GBHO01013113">
    <property type="protein sequence ID" value="JAG30491.1"/>
    <property type="molecule type" value="Transcribed_RNA"/>
</dbReference>
<feature type="domain" description="Integrase catalytic" evidence="12">
    <location>
        <begin position="789"/>
        <end position="962"/>
    </location>
</feature>
<dbReference type="InterPro" id="IPR041588">
    <property type="entry name" value="Integrase_H2C2"/>
</dbReference>
<dbReference type="InterPro" id="IPR050951">
    <property type="entry name" value="Retrovirus_Pol_polyprotein"/>
</dbReference>
<keyword evidence="7" id="KW-0511">Multifunctional enzyme</keyword>
<keyword evidence="4" id="KW-0540">Nuclease</keyword>
<dbReference type="Gene3D" id="2.40.70.10">
    <property type="entry name" value="Acid Proteases"/>
    <property type="match status" value="1"/>
</dbReference>
<dbReference type="InterPro" id="IPR043128">
    <property type="entry name" value="Rev_trsase/Diguanyl_cyclase"/>
</dbReference>
<dbReference type="GO" id="GO:0003964">
    <property type="term" value="F:RNA-directed DNA polymerase activity"/>
    <property type="evidence" value="ECO:0007669"/>
    <property type="project" value="UniProtKB-KW"/>
</dbReference>
<keyword evidence="2" id="KW-0808">Transferase</keyword>
<protein>
    <recommendedName>
        <fullName evidence="1">RNA-directed DNA polymerase</fullName>
        <ecNumber evidence="1">2.7.7.49</ecNumber>
    </recommendedName>
</protein>
<dbReference type="EMBL" id="GBHO01032929">
    <property type="protein sequence ID" value="JAG10675.1"/>
    <property type="molecule type" value="Transcribed_RNA"/>
</dbReference>
<dbReference type="CDD" id="cd01647">
    <property type="entry name" value="RT_LTR"/>
    <property type="match status" value="1"/>
</dbReference>
<dbReference type="GO" id="GO:0004519">
    <property type="term" value="F:endonuclease activity"/>
    <property type="evidence" value="ECO:0007669"/>
    <property type="project" value="UniProtKB-KW"/>
</dbReference>
<dbReference type="SUPFAM" id="SSF53098">
    <property type="entry name" value="Ribonuclease H-like"/>
    <property type="match status" value="1"/>
</dbReference>
<keyword evidence="5" id="KW-0255">Endonuclease</keyword>
<dbReference type="Gene3D" id="1.10.340.70">
    <property type="match status" value="1"/>
</dbReference>
<evidence type="ECO:0000256" key="8">
    <source>
        <dbReference type="PROSITE-ProRule" id="PRU00047"/>
    </source>
</evidence>
<feature type="region of interest" description="Disordered" evidence="9">
    <location>
        <begin position="1020"/>
        <end position="1107"/>
    </location>
</feature>
<keyword evidence="8" id="KW-0479">Metal-binding</keyword>
<dbReference type="PANTHER" id="PTHR37984:SF5">
    <property type="entry name" value="PROTEIN NYNRIN-LIKE"/>
    <property type="match status" value="1"/>
</dbReference>
<evidence type="ECO:0000256" key="6">
    <source>
        <dbReference type="ARBA" id="ARBA00022918"/>
    </source>
</evidence>
<dbReference type="SUPFAM" id="SSF50630">
    <property type="entry name" value="Acid proteases"/>
    <property type="match status" value="1"/>
</dbReference>
<evidence type="ECO:0000256" key="3">
    <source>
        <dbReference type="ARBA" id="ARBA00022695"/>
    </source>
</evidence>
<dbReference type="InterPro" id="IPR041577">
    <property type="entry name" value="RT_RNaseH_2"/>
</dbReference>
<dbReference type="CDD" id="cd09274">
    <property type="entry name" value="RNase_HI_RT_Ty3"/>
    <property type="match status" value="1"/>
</dbReference>
<dbReference type="SUPFAM" id="SSF56672">
    <property type="entry name" value="DNA/RNA polymerases"/>
    <property type="match status" value="1"/>
</dbReference>
<dbReference type="InterPro" id="IPR012337">
    <property type="entry name" value="RNaseH-like_sf"/>
</dbReference>
<evidence type="ECO:0000313" key="14">
    <source>
        <dbReference type="EMBL" id="JAG30491.1"/>
    </source>
</evidence>
<dbReference type="Gene3D" id="3.10.10.10">
    <property type="entry name" value="HIV Type 1 Reverse Transcriptase, subunit A, domain 1"/>
    <property type="match status" value="1"/>
</dbReference>
<dbReference type="InterPro" id="IPR000477">
    <property type="entry name" value="RT_dom"/>
</dbReference>
<evidence type="ECO:0000259" key="12">
    <source>
        <dbReference type="PROSITE" id="PS50994"/>
    </source>
</evidence>
<evidence type="ECO:0000256" key="9">
    <source>
        <dbReference type="SAM" id="MobiDB-lite"/>
    </source>
</evidence>
<dbReference type="InterPro" id="IPR021109">
    <property type="entry name" value="Peptidase_aspartic_dom_sf"/>
</dbReference>
<dbReference type="FunFam" id="3.10.20.370:FF:000001">
    <property type="entry name" value="Retrovirus-related Pol polyprotein from transposon 17.6-like protein"/>
    <property type="match status" value="1"/>
</dbReference>
<dbReference type="Pfam" id="PF00665">
    <property type="entry name" value="rve"/>
    <property type="match status" value="1"/>
</dbReference>
<keyword evidence="8" id="KW-0863">Zinc-finger</keyword>
<name>A0A0A9YFS8_LYGHE</name>
<dbReference type="Gene3D" id="3.30.70.270">
    <property type="match status" value="2"/>
</dbReference>
<dbReference type="GO" id="GO:0042575">
    <property type="term" value="C:DNA polymerase complex"/>
    <property type="evidence" value="ECO:0007669"/>
    <property type="project" value="UniProtKB-ARBA"/>
</dbReference>
<feature type="compositionally biased region" description="Polar residues" evidence="9">
    <location>
        <begin position="1056"/>
        <end position="1069"/>
    </location>
</feature>
<evidence type="ECO:0000256" key="4">
    <source>
        <dbReference type="ARBA" id="ARBA00022722"/>
    </source>
</evidence>
<evidence type="ECO:0000256" key="7">
    <source>
        <dbReference type="ARBA" id="ARBA00023268"/>
    </source>
</evidence>
<dbReference type="PROSITE" id="PS50994">
    <property type="entry name" value="INTEGRASE"/>
    <property type="match status" value="1"/>
</dbReference>
<dbReference type="Pfam" id="PF17919">
    <property type="entry name" value="RT_RNaseH_2"/>
    <property type="match status" value="1"/>
</dbReference>
<evidence type="ECO:0000259" key="11">
    <source>
        <dbReference type="PROSITE" id="PS50878"/>
    </source>
</evidence>